<evidence type="ECO:0008006" key="3">
    <source>
        <dbReference type="Google" id="ProtNLM"/>
    </source>
</evidence>
<evidence type="ECO:0000313" key="1">
    <source>
        <dbReference type="EMBL" id="BCJ91669.1"/>
    </source>
</evidence>
<sequence>MRTSHGLPGIDKLPPARYFRRKVRDMNQHERIPRPATEAEVRYLDGDFRVLKPGSFVRCAVTGAAIPIEELRYWSAERQEAYASPEVAIKRLEALGLLPKA</sequence>
<dbReference type="AlphaFoldDB" id="A0A6S6QRJ8"/>
<protein>
    <recommendedName>
        <fullName evidence="3">DUF2093 domain-containing protein</fullName>
    </recommendedName>
</protein>
<evidence type="ECO:0000313" key="2">
    <source>
        <dbReference type="Proteomes" id="UP000515317"/>
    </source>
</evidence>
<accession>A0A6S6QRJ8</accession>
<organism evidence="1 2">
    <name type="scientific">Terrihabitans soli</name>
    <dbReference type="NCBI Taxonomy" id="708113"/>
    <lineage>
        <taxon>Bacteria</taxon>
        <taxon>Pseudomonadati</taxon>
        <taxon>Pseudomonadota</taxon>
        <taxon>Alphaproteobacteria</taxon>
        <taxon>Hyphomicrobiales</taxon>
        <taxon>Terrihabitans</taxon>
    </lineage>
</organism>
<keyword evidence="2" id="KW-1185">Reference proteome</keyword>
<reference evidence="1 2" key="1">
    <citation type="submission" date="2020-08" db="EMBL/GenBank/DDBJ databases">
        <title>Genome sequence of Rhizobiales bacterium strain IZ6.</title>
        <authorList>
            <person name="Nakai R."/>
            <person name="Naganuma T."/>
        </authorList>
    </citation>
    <scope>NUCLEOTIDE SEQUENCE [LARGE SCALE GENOMIC DNA]</scope>
    <source>
        <strain evidence="1 2">IZ6</strain>
    </source>
</reference>
<dbReference type="InterPro" id="IPR018661">
    <property type="entry name" value="DUF2093"/>
</dbReference>
<dbReference type="KEGG" id="tso:IZ6_24040"/>
<name>A0A6S6QRJ8_9HYPH</name>
<dbReference type="Proteomes" id="UP000515317">
    <property type="component" value="Chromosome"/>
</dbReference>
<dbReference type="EMBL" id="AP023361">
    <property type="protein sequence ID" value="BCJ91669.1"/>
    <property type="molecule type" value="Genomic_DNA"/>
</dbReference>
<gene>
    <name evidence="1" type="ORF">IZ6_24040</name>
</gene>
<dbReference type="Pfam" id="PF09866">
    <property type="entry name" value="DUF2093"/>
    <property type="match status" value="1"/>
</dbReference>
<proteinExistence type="predicted"/>